<evidence type="ECO:0000313" key="2">
    <source>
        <dbReference type="Proteomes" id="UP000192769"/>
    </source>
</evidence>
<dbReference type="Pfam" id="PF10109">
    <property type="entry name" value="Phage_TAC_7"/>
    <property type="match status" value="1"/>
</dbReference>
<evidence type="ECO:0000313" key="1">
    <source>
        <dbReference type="EMBL" id="OQP30965.1"/>
    </source>
</evidence>
<accession>A0A1V9DB24</accession>
<proteinExistence type="predicted"/>
<protein>
    <submittedName>
        <fullName evidence="1">Phage tail protein</fullName>
    </submittedName>
</protein>
<sequence>MEQQENIVALETPLKRGDGAIAQVELIKPNAGSLRGVRLADLASSDVDALLTVLPRITLPALTKAECNSLDPVDLIALGGKVIGFLQSKSAASNGLTD</sequence>
<name>A0A1V9DB24_9GAMM</name>
<dbReference type="EMBL" id="MWUE01000031">
    <property type="protein sequence ID" value="OQP30965.1"/>
    <property type="molecule type" value="Genomic_DNA"/>
</dbReference>
<dbReference type="AlphaFoldDB" id="A0A1V9DB24"/>
<gene>
    <name evidence="1" type="ORF">B2J69_19620</name>
</gene>
<dbReference type="InterPro" id="IPR019289">
    <property type="entry name" value="Phage_tail_E/E"/>
</dbReference>
<dbReference type="Proteomes" id="UP000192769">
    <property type="component" value="Unassembled WGS sequence"/>
</dbReference>
<comment type="caution">
    <text evidence="1">The sequence shown here is derived from an EMBL/GenBank/DDBJ whole genome shotgun (WGS) entry which is preliminary data.</text>
</comment>
<organism evidence="1 2">
    <name type="scientific">Pantoea latae</name>
    <dbReference type="NCBI Taxonomy" id="1964541"/>
    <lineage>
        <taxon>Bacteria</taxon>
        <taxon>Pseudomonadati</taxon>
        <taxon>Pseudomonadota</taxon>
        <taxon>Gammaproteobacteria</taxon>
        <taxon>Enterobacterales</taxon>
        <taxon>Erwiniaceae</taxon>
        <taxon>Pantoea</taxon>
    </lineage>
</organism>
<dbReference type="OrthoDB" id="7366507at2"/>
<keyword evidence="2" id="KW-1185">Reference proteome</keyword>
<reference evidence="1 2" key="1">
    <citation type="submission" date="2017-02" db="EMBL/GenBank/DDBJ databases">
        <title>Whole genome shotgun sequence of Pantoea agglomerans strain AS1 isolated from a cycad, Zamia floridana in Central Florida, USA.</title>
        <authorList>
            <person name="Lata P."/>
            <person name="Govindarajan S."/>
            <person name="Qi F."/>
            <person name="Li J.-L."/>
            <person name="Maurya S.K."/>
            <person name="Sahoo M.K."/>
        </authorList>
    </citation>
    <scope>NUCLEOTIDE SEQUENCE [LARGE SCALE GENOMIC DNA]</scope>
    <source>
        <strain evidence="1 2">AS1</strain>
    </source>
</reference>
<dbReference type="RefSeq" id="WP_081141438.1">
    <property type="nucleotide sequence ID" value="NZ_MWUE01000031.1"/>
</dbReference>